<keyword evidence="3" id="KW-1185">Reference proteome</keyword>
<dbReference type="EMBL" id="CP012836">
    <property type="protein sequence ID" value="AMQ56449.1"/>
    <property type="molecule type" value="Genomic_DNA"/>
</dbReference>
<evidence type="ECO:0000256" key="1">
    <source>
        <dbReference type="SAM" id="Phobius"/>
    </source>
</evidence>
<feature type="transmembrane region" description="Helical" evidence="1">
    <location>
        <begin position="51"/>
        <end position="73"/>
    </location>
</feature>
<dbReference type="PATRIC" id="fig|1727163.4.peg.1767"/>
<feature type="transmembrane region" description="Helical" evidence="1">
    <location>
        <begin position="210"/>
        <end position="229"/>
    </location>
</feature>
<feature type="transmembrane region" description="Helical" evidence="1">
    <location>
        <begin position="281"/>
        <end position="301"/>
    </location>
</feature>
<feature type="transmembrane region" description="Helical" evidence="1">
    <location>
        <begin position="313"/>
        <end position="334"/>
    </location>
</feature>
<reference evidence="3" key="1">
    <citation type="submission" date="2015-09" db="EMBL/GenBank/DDBJ databases">
        <title>Complete sequence of Algoriphagus sp. M8-2.</title>
        <authorList>
            <person name="Shintani M."/>
        </authorList>
    </citation>
    <scope>NUCLEOTIDE SEQUENCE [LARGE SCALE GENOMIC DNA]</scope>
    <source>
        <strain evidence="3">M8-2</strain>
    </source>
</reference>
<feature type="transmembrane region" description="Helical" evidence="1">
    <location>
        <begin position="257"/>
        <end position="275"/>
    </location>
</feature>
<sequence length="353" mass="40790">MDRRISQAFIQPFFQKTLGFWVLLLLVGGVLMEFKQHLQIARFLVNHPSLLVLTAVGFILYTWVHLRILLGLIRSPKYLIFHHLGLLSKKDSRNFWTSIFLTNHSPAVAYFLFLLFIGWEQNQLPGVLILGVIYLSGLMATGLKIQQILKLPIKEAWVERPNLRRPIPRFTWIFFHLKNHRPLLFLLSKLVSLVLLNGFFFTYLSGDYDFRWLQFGVLCVSFVQFFLLIEKSNFERLSLSWTLALPFSIFKKSGNHLGNFVLIIGPELLFLAWRGGNELQAIDTSSLIIFLISLLMGIYGLILQKSESSRFHFWIFGGFALLFLSILFGIPWYLVATLNAFGLLGSVRNPYQV</sequence>
<dbReference type="RefSeq" id="WP_067545996.1">
    <property type="nucleotide sequence ID" value="NZ_CP012836.1"/>
</dbReference>
<feature type="transmembrane region" description="Helical" evidence="1">
    <location>
        <begin position="183"/>
        <end position="204"/>
    </location>
</feature>
<feature type="transmembrane region" description="Helical" evidence="1">
    <location>
        <begin position="124"/>
        <end position="143"/>
    </location>
</feature>
<organism evidence="2 3">
    <name type="scientific">Algoriphagus sanaruensis</name>
    <dbReference type="NCBI Taxonomy" id="1727163"/>
    <lineage>
        <taxon>Bacteria</taxon>
        <taxon>Pseudomonadati</taxon>
        <taxon>Bacteroidota</taxon>
        <taxon>Cytophagia</taxon>
        <taxon>Cytophagales</taxon>
        <taxon>Cyclobacteriaceae</taxon>
        <taxon>Algoriphagus</taxon>
    </lineage>
</organism>
<evidence type="ECO:0000313" key="3">
    <source>
        <dbReference type="Proteomes" id="UP000073816"/>
    </source>
</evidence>
<accession>A0A142EMU4</accession>
<gene>
    <name evidence="2" type="ORF">AO498_08475</name>
</gene>
<keyword evidence="1" id="KW-0812">Transmembrane</keyword>
<dbReference type="KEGG" id="alm:AO498_08475"/>
<dbReference type="OrthoDB" id="821690at2"/>
<name>A0A142EMU4_9BACT</name>
<protein>
    <submittedName>
        <fullName evidence="2">Uncharacterized protein</fullName>
    </submittedName>
</protein>
<dbReference type="STRING" id="1727163.AO498_08475"/>
<keyword evidence="1" id="KW-0472">Membrane</keyword>
<keyword evidence="1" id="KW-1133">Transmembrane helix</keyword>
<feature type="transmembrane region" description="Helical" evidence="1">
    <location>
        <begin position="94"/>
        <end position="118"/>
    </location>
</feature>
<feature type="transmembrane region" description="Helical" evidence="1">
    <location>
        <begin position="12"/>
        <end position="31"/>
    </location>
</feature>
<dbReference type="Proteomes" id="UP000073816">
    <property type="component" value="Chromosome"/>
</dbReference>
<proteinExistence type="predicted"/>
<dbReference type="AlphaFoldDB" id="A0A142EMU4"/>
<reference evidence="2 3" key="2">
    <citation type="journal article" date="2016" name="Genome Announc.">
        <title>Complete Genome Sequence of Algoriphagus sp. Strain M8-2, Isolated from a Brackish Lake.</title>
        <authorList>
            <person name="Muraguchi Y."/>
            <person name="Kushimoto K."/>
            <person name="Ohtsubo Y."/>
            <person name="Suzuki T."/>
            <person name="Dohra H."/>
            <person name="Kimbara K."/>
            <person name="Shintani M."/>
        </authorList>
    </citation>
    <scope>NUCLEOTIDE SEQUENCE [LARGE SCALE GENOMIC DNA]</scope>
    <source>
        <strain evidence="2 3">M8-2</strain>
    </source>
</reference>
<evidence type="ECO:0000313" key="2">
    <source>
        <dbReference type="EMBL" id="AMQ56449.1"/>
    </source>
</evidence>